<organism evidence="8 9">
    <name type="scientific">Novispirillum itersonii</name>
    <name type="common">Aquaspirillum itersonii</name>
    <dbReference type="NCBI Taxonomy" id="189"/>
    <lineage>
        <taxon>Bacteria</taxon>
        <taxon>Pseudomonadati</taxon>
        <taxon>Pseudomonadota</taxon>
        <taxon>Alphaproteobacteria</taxon>
        <taxon>Rhodospirillales</taxon>
        <taxon>Novispirillaceae</taxon>
        <taxon>Novispirillum</taxon>
    </lineage>
</organism>
<feature type="domain" description="Phosphoribosyltransferase" evidence="7">
    <location>
        <begin position="59"/>
        <end position="164"/>
    </location>
</feature>
<evidence type="ECO:0000256" key="4">
    <source>
        <dbReference type="ARBA" id="ARBA00022679"/>
    </source>
</evidence>
<dbReference type="Pfam" id="PF00156">
    <property type="entry name" value="Pribosyltran"/>
    <property type="match status" value="1"/>
</dbReference>
<protein>
    <recommendedName>
        <fullName evidence="2 6">Orotate phosphoribosyltransferase</fullName>
        <shortName evidence="6">OPRT</shortName>
        <shortName evidence="6">OPRTase</shortName>
        <ecNumber evidence="2 6">2.4.2.10</ecNumber>
    </recommendedName>
</protein>
<dbReference type="UniPathway" id="UPA00070">
    <property type="reaction ID" value="UER00119"/>
</dbReference>
<keyword evidence="4 6" id="KW-0808">Transferase</keyword>
<dbReference type="HAMAP" id="MF_01208">
    <property type="entry name" value="PyrE"/>
    <property type="match status" value="1"/>
</dbReference>
<feature type="binding site" evidence="6">
    <location>
        <position position="112"/>
    </location>
    <ligand>
        <name>5-phospho-alpha-D-ribose 1-diphosphate</name>
        <dbReference type="ChEBI" id="CHEBI:58017"/>
        <note>ligand shared between dimeric partners</note>
    </ligand>
</feature>
<comment type="subunit">
    <text evidence="6">Homodimer.</text>
</comment>
<comment type="function">
    <text evidence="6">Catalyzes the transfer of a ribosyl phosphate group from 5-phosphoribose 1-diphosphate to orotate, leading to the formation of orotidine monophosphate (OMP).</text>
</comment>
<evidence type="ECO:0000313" key="8">
    <source>
        <dbReference type="EMBL" id="MBB6210961.1"/>
    </source>
</evidence>
<reference evidence="8 9" key="1">
    <citation type="submission" date="2020-08" db="EMBL/GenBank/DDBJ databases">
        <title>Genomic Encyclopedia of Type Strains, Phase IV (KMG-IV): sequencing the most valuable type-strain genomes for metagenomic binning, comparative biology and taxonomic classification.</title>
        <authorList>
            <person name="Goeker M."/>
        </authorList>
    </citation>
    <scope>NUCLEOTIDE SEQUENCE [LARGE SCALE GENOMIC DNA]</scope>
    <source>
        <strain evidence="8 9">DSM 11590</strain>
    </source>
</reference>
<keyword evidence="9" id="KW-1185">Reference proteome</keyword>
<dbReference type="GO" id="GO:0000287">
    <property type="term" value="F:magnesium ion binding"/>
    <property type="evidence" value="ECO:0007669"/>
    <property type="project" value="UniProtKB-UniRule"/>
</dbReference>
<keyword evidence="3 6" id="KW-0328">Glycosyltransferase</keyword>
<name>A0A7X0DME5_NOVIT</name>
<dbReference type="InterPro" id="IPR000836">
    <property type="entry name" value="PRTase_dom"/>
</dbReference>
<sequence length="229" mass="25331">MQTASRSPEQKQAGLTVARILLELKAVNFRPEEPYTLTAGWASPVYIDCRKIISFPRARRKIIDLAVQQVQRDIGFEVIDAVAGGETAGIPYAAWVSDCLDLPMQYVRKKPKGFGRMAQIEGDLKEGQNVLLVEDLATDGGSKLNFMNAIRSAGAKCEHALVMFYYGVFPGALKALEEEGLELHFLATWWDVLEVAETSGTFDKNTINEVRAFLHDPISWSASHGGRAE</sequence>
<comment type="similarity">
    <text evidence="6">Belongs to the purine/pyrimidine phosphoribosyltransferase family. PyrE subfamily.</text>
</comment>
<dbReference type="RefSeq" id="WP_184263774.1">
    <property type="nucleotide sequence ID" value="NZ_JACIIX010000008.1"/>
</dbReference>
<dbReference type="NCBIfam" id="NF001729">
    <property type="entry name" value="PRK00455.1-3"/>
    <property type="match status" value="1"/>
</dbReference>
<dbReference type="CDD" id="cd06223">
    <property type="entry name" value="PRTases_typeI"/>
    <property type="match status" value="1"/>
</dbReference>
<dbReference type="GO" id="GO:0019856">
    <property type="term" value="P:pyrimidine nucleobase biosynthetic process"/>
    <property type="evidence" value="ECO:0007669"/>
    <property type="project" value="TreeGrafter"/>
</dbReference>
<comment type="catalytic activity">
    <reaction evidence="6">
        <text>orotidine 5'-phosphate + diphosphate = orotate + 5-phospho-alpha-D-ribose 1-diphosphate</text>
        <dbReference type="Rhea" id="RHEA:10380"/>
        <dbReference type="ChEBI" id="CHEBI:30839"/>
        <dbReference type="ChEBI" id="CHEBI:33019"/>
        <dbReference type="ChEBI" id="CHEBI:57538"/>
        <dbReference type="ChEBI" id="CHEBI:58017"/>
        <dbReference type="EC" id="2.4.2.10"/>
    </reaction>
</comment>
<gene>
    <name evidence="6" type="primary">pyrE</name>
    <name evidence="8" type="ORF">FHS48_002391</name>
</gene>
<proteinExistence type="inferred from homology"/>
<dbReference type="InterPro" id="IPR029057">
    <property type="entry name" value="PRTase-like"/>
</dbReference>
<keyword evidence="6" id="KW-0460">Magnesium</keyword>
<dbReference type="EC" id="2.4.2.10" evidence="2 6"/>
<feature type="binding site" evidence="6">
    <location>
        <position position="108"/>
    </location>
    <ligand>
        <name>5-phospho-alpha-D-ribose 1-diphosphate</name>
        <dbReference type="ChEBI" id="CHEBI:58017"/>
        <note>ligand shared between dimeric partners</note>
    </ligand>
</feature>
<feature type="binding site" evidence="6">
    <location>
        <position position="138"/>
    </location>
    <ligand>
        <name>orotate</name>
        <dbReference type="ChEBI" id="CHEBI:30839"/>
    </ligand>
</feature>
<dbReference type="GO" id="GO:0044205">
    <property type="term" value="P:'de novo' UMP biosynthetic process"/>
    <property type="evidence" value="ECO:0007669"/>
    <property type="project" value="UniProtKB-UniRule"/>
</dbReference>
<dbReference type="GO" id="GO:0004588">
    <property type="term" value="F:orotate phosphoribosyltransferase activity"/>
    <property type="evidence" value="ECO:0007669"/>
    <property type="project" value="UniProtKB-UniRule"/>
</dbReference>
<evidence type="ECO:0000256" key="5">
    <source>
        <dbReference type="ARBA" id="ARBA00022975"/>
    </source>
</evidence>
<feature type="binding site" description="in other chain" evidence="6">
    <location>
        <position position="109"/>
    </location>
    <ligand>
        <name>5-phospho-alpha-D-ribose 1-diphosphate</name>
        <dbReference type="ChEBI" id="CHEBI:58017"/>
        <note>ligand shared between dimeric partners</note>
    </ligand>
</feature>
<comment type="cofactor">
    <cofactor evidence="6">
        <name>Mg(2+)</name>
        <dbReference type="ChEBI" id="CHEBI:18420"/>
    </cofactor>
</comment>
<dbReference type="SUPFAM" id="SSF53271">
    <property type="entry name" value="PRTase-like"/>
    <property type="match status" value="1"/>
</dbReference>
<feature type="binding site" description="in other chain" evidence="6">
    <location>
        <begin position="134"/>
        <end position="142"/>
    </location>
    <ligand>
        <name>5-phospho-alpha-D-ribose 1-diphosphate</name>
        <dbReference type="ChEBI" id="CHEBI:58017"/>
        <note>ligand shared between dimeric partners</note>
    </ligand>
</feature>
<evidence type="ECO:0000256" key="6">
    <source>
        <dbReference type="HAMAP-Rule" id="MF_01208"/>
    </source>
</evidence>
<dbReference type="PANTHER" id="PTHR19278">
    <property type="entry name" value="OROTATE PHOSPHORIBOSYLTRANSFERASE"/>
    <property type="match status" value="1"/>
</dbReference>
<dbReference type="InterPro" id="IPR023031">
    <property type="entry name" value="OPRT"/>
</dbReference>
<comment type="caution">
    <text evidence="6">Lacks conserved residue(s) required for the propagation of feature annotation.</text>
</comment>
<dbReference type="Gene3D" id="3.40.50.2020">
    <property type="match status" value="1"/>
</dbReference>
<evidence type="ECO:0000256" key="2">
    <source>
        <dbReference type="ARBA" id="ARBA00011971"/>
    </source>
</evidence>
<accession>A0A7X0DME5</accession>
<dbReference type="AlphaFoldDB" id="A0A7X0DME5"/>
<evidence type="ECO:0000259" key="7">
    <source>
        <dbReference type="Pfam" id="PF00156"/>
    </source>
</evidence>
<comment type="caution">
    <text evidence="8">The sequence shown here is derived from an EMBL/GenBank/DDBJ whole genome shotgun (WGS) entry which is preliminary data.</text>
</comment>
<comment type="pathway">
    <text evidence="1 6">Pyrimidine metabolism; UMP biosynthesis via de novo pathway; UMP from orotate: step 1/2.</text>
</comment>
<dbReference type="Proteomes" id="UP000544872">
    <property type="component" value="Unassembled WGS sequence"/>
</dbReference>
<evidence type="ECO:0000313" key="9">
    <source>
        <dbReference type="Proteomes" id="UP000544872"/>
    </source>
</evidence>
<dbReference type="PANTHER" id="PTHR19278:SF9">
    <property type="entry name" value="URIDINE 5'-MONOPHOSPHATE SYNTHASE"/>
    <property type="match status" value="1"/>
</dbReference>
<evidence type="ECO:0000256" key="3">
    <source>
        <dbReference type="ARBA" id="ARBA00022676"/>
    </source>
</evidence>
<dbReference type="EMBL" id="JACIIX010000008">
    <property type="protein sequence ID" value="MBB6210961.1"/>
    <property type="molecule type" value="Genomic_DNA"/>
</dbReference>
<keyword evidence="5 6" id="KW-0665">Pyrimidine biosynthesis</keyword>
<evidence type="ECO:0000256" key="1">
    <source>
        <dbReference type="ARBA" id="ARBA00004889"/>
    </source>
</evidence>